<dbReference type="EMBL" id="ML979140">
    <property type="protein sequence ID" value="KAF1912278.1"/>
    <property type="molecule type" value="Genomic_DNA"/>
</dbReference>
<name>A0A6A5QBS6_AMPQU</name>
<evidence type="ECO:0000313" key="2">
    <source>
        <dbReference type="Proteomes" id="UP000800096"/>
    </source>
</evidence>
<dbReference type="Proteomes" id="UP000800096">
    <property type="component" value="Unassembled WGS sequence"/>
</dbReference>
<keyword evidence="2" id="KW-1185">Reference proteome</keyword>
<evidence type="ECO:0000313" key="1">
    <source>
        <dbReference type="EMBL" id="KAF1912278.1"/>
    </source>
</evidence>
<dbReference type="OrthoDB" id="3795724at2759"/>
<gene>
    <name evidence="1" type="ORF">BDU57DRAFT_522466</name>
</gene>
<reference evidence="1" key="1">
    <citation type="journal article" date="2020" name="Stud. Mycol.">
        <title>101 Dothideomycetes genomes: a test case for predicting lifestyles and emergence of pathogens.</title>
        <authorList>
            <person name="Haridas S."/>
            <person name="Albert R."/>
            <person name="Binder M."/>
            <person name="Bloem J."/>
            <person name="Labutti K."/>
            <person name="Salamov A."/>
            <person name="Andreopoulos B."/>
            <person name="Baker S."/>
            <person name="Barry K."/>
            <person name="Bills G."/>
            <person name="Bluhm B."/>
            <person name="Cannon C."/>
            <person name="Castanera R."/>
            <person name="Culley D."/>
            <person name="Daum C."/>
            <person name="Ezra D."/>
            <person name="Gonzalez J."/>
            <person name="Henrissat B."/>
            <person name="Kuo A."/>
            <person name="Liang C."/>
            <person name="Lipzen A."/>
            <person name="Lutzoni F."/>
            <person name="Magnuson J."/>
            <person name="Mondo S."/>
            <person name="Nolan M."/>
            <person name="Ohm R."/>
            <person name="Pangilinan J."/>
            <person name="Park H.-J."/>
            <person name="Ramirez L."/>
            <person name="Alfaro M."/>
            <person name="Sun H."/>
            <person name="Tritt A."/>
            <person name="Yoshinaga Y."/>
            <person name="Zwiers L.-H."/>
            <person name="Turgeon B."/>
            <person name="Goodwin S."/>
            <person name="Spatafora J."/>
            <person name="Crous P."/>
            <person name="Grigoriev I."/>
        </authorList>
    </citation>
    <scope>NUCLEOTIDE SEQUENCE</scope>
    <source>
        <strain evidence="1">HMLAC05119</strain>
    </source>
</reference>
<organism evidence="1 2">
    <name type="scientific">Ampelomyces quisqualis</name>
    <name type="common">Powdery mildew agent</name>
    <dbReference type="NCBI Taxonomy" id="50730"/>
    <lineage>
        <taxon>Eukaryota</taxon>
        <taxon>Fungi</taxon>
        <taxon>Dikarya</taxon>
        <taxon>Ascomycota</taxon>
        <taxon>Pezizomycotina</taxon>
        <taxon>Dothideomycetes</taxon>
        <taxon>Pleosporomycetidae</taxon>
        <taxon>Pleosporales</taxon>
        <taxon>Pleosporineae</taxon>
        <taxon>Phaeosphaeriaceae</taxon>
        <taxon>Ampelomyces</taxon>
    </lineage>
</organism>
<dbReference type="AlphaFoldDB" id="A0A6A5QBS6"/>
<proteinExistence type="predicted"/>
<accession>A0A6A5QBS6</accession>
<sequence>MPLEIRNSVYELAIGTVDPKLHIDNLSWDRLSFSRTSHQIFAETAARYFALKRLPVSDVLHIYFPWPGSLHVSNYLTASQLWAMPQVMAYWGFMQDPSVVPDTYLRGLRRIKGLEKLVLYRGPSRLTRSVWARLAELRKCLGKEDLEIEMGKVDNGWLEQ</sequence>
<protein>
    <submittedName>
        <fullName evidence="1">Uncharacterized protein</fullName>
    </submittedName>
</protein>